<evidence type="ECO:0000256" key="6">
    <source>
        <dbReference type="ARBA" id="ARBA00023295"/>
    </source>
</evidence>
<evidence type="ECO:0000313" key="8">
    <source>
        <dbReference type="EMBL" id="SHF43045.1"/>
    </source>
</evidence>
<dbReference type="PANTHER" id="PTHR30620:SF16">
    <property type="entry name" value="LYSOSOMAL BETA GLUCOSIDASE"/>
    <property type="match status" value="1"/>
</dbReference>
<keyword evidence="6" id="KW-0326">Glycosidase</keyword>
<dbReference type="InterPro" id="IPR051915">
    <property type="entry name" value="Cellulose_Degrad_GH3"/>
</dbReference>
<dbReference type="PRINTS" id="PR00133">
    <property type="entry name" value="GLHYDRLASE3"/>
</dbReference>
<dbReference type="EC" id="3.2.1.21" evidence="3"/>
<evidence type="ECO:0000256" key="2">
    <source>
        <dbReference type="ARBA" id="ARBA00005336"/>
    </source>
</evidence>
<dbReference type="InterPro" id="IPR036962">
    <property type="entry name" value="Glyco_hydro_3_N_sf"/>
</dbReference>
<evidence type="ECO:0000256" key="3">
    <source>
        <dbReference type="ARBA" id="ARBA00012744"/>
    </source>
</evidence>
<dbReference type="InterPro" id="IPR017853">
    <property type="entry name" value="GH"/>
</dbReference>
<gene>
    <name evidence="8" type="ORF">SAMN05443144_108157</name>
</gene>
<keyword evidence="9" id="KW-1185">Reference proteome</keyword>
<evidence type="ECO:0000259" key="7">
    <source>
        <dbReference type="Pfam" id="PF00933"/>
    </source>
</evidence>
<evidence type="ECO:0000256" key="1">
    <source>
        <dbReference type="ARBA" id="ARBA00000448"/>
    </source>
</evidence>
<dbReference type="GO" id="GO:0008422">
    <property type="term" value="F:beta-glucosidase activity"/>
    <property type="evidence" value="ECO:0007669"/>
    <property type="project" value="UniProtKB-EC"/>
</dbReference>
<dbReference type="PANTHER" id="PTHR30620">
    <property type="entry name" value="PERIPLASMIC BETA-GLUCOSIDASE-RELATED"/>
    <property type="match status" value="1"/>
</dbReference>
<keyword evidence="4" id="KW-0732">Signal</keyword>
<dbReference type="Gene3D" id="3.20.20.300">
    <property type="entry name" value="Glycoside hydrolase, family 3, N-terminal domain"/>
    <property type="match status" value="1"/>
</dbReference>
<organism evidence="8 9">
    <name type="scientific">Fodinibius roseus</name>
    <dbReference type="NCBI Taxonomy" id="1194090"/>
    <lineage>
        <taxon>Bacteria</taxon>
        <taxon>Pseudomonadati</taxon>
        <taxon>Balneolota</taxon>
        <taxon>Balneolia</taxon>
        <taxon>Balneolales</taxon>
        <taxon>Balneolaceae</taxon>
        <taxon>Fodinibius</taxon>
    </lineage>
</organism>
<evidence type="ECO:0000256" key="4">
    <source>
        <dbReference type="ARBA" id="ARBA00022729"/>
    </source>
</evidence>
<name>A0A1M5BKW9_9BACT</name>
<evidence type="ECO:0000313" key="9">
    <source>
        <dbReference type="Proteomes" id="UP000184041"/>
    </source>
</evidence>
<dbReference type="PROSITE" id="PS00775">
    <property type="entry name" value="GLYCOSYL_HYDROL_F3"/>
    <property type="match status" value="1"/>
</dbReference>
<accession>A0A1M5BKW9</accession>
<dbReference type="InterPro" id="IPR019800">
    <property type="entry name" value="Glyco_hydro_3_AS"/>
</dbReference>
<dbReference type="SUPFAM" id="SSF51445">
    <property type="entry name" value="(Trans)glycosidases"/>
    <property type="match status" value="1"/>
</dbReference>
<dbReference type="STRING" id="1194090.SAMN05443144_108157"/>
<keyword evidence="5 8" id="KW-0378">Hydrolase</keyword>
<dbReference type="OrthoDB" id="9758670at2"/>
<comment type="catalytic activity">
    <reaction evidence="1">
        <text>Hydrolysis of terminal, non-reducing beta-D-glucosyl residues with release of beta-D-glucose.</text>
        <dbReference type="EC" id="3.2.1.21"/>
    </reaction>
</comment>
<dbReference type="GO" id="GO:0009251">
    <property type="term" value="P:glucan catabolic process"/>
    <property type="evidence" value="ECO:0007669"/>
    <property type="project" value="TreeGrafter"/>
</dbReference>
<dbReference type="Proteomes" id="UP000184041">
    <property type="component" value="Unassembled WGS sequence"/>
</dbReference>
<comment type="similarity">
    <text evidence="2">Belongs to the glycosyl hydrolase 3 family.</text>
</comment>
<dbReference type="EMBL" id="FQUS01000008">
    <property type="protein sequence ID" value="SHF43045.1"/>
    <property type="molecule type" value="Genomic_DNA"/>
</dbReference>
<dbReference type="InterPro" id="IPR001764">
    <property type="entry name" value="Glyco_hydro_3_N"/>
</dbReference>
<sequence length="336" mass="36898">MNIRKQHYLISAAEVLLIMLLLATPGAGQHTDIVSDEQEIDLKVDSLLNRMTLEEKIGQLTLFTSDLTTTGPTIRDDYKKLINEGKTGAIFNAYGTGYTRQLQDVAVENSRLGIPLLFGYDVIHGFRTIFPIPLGEAASWDPGLARKTSRAAAREAAATGLHWTFAPMVDVSRDPRWGRIAESAGEDPYLNSRFAEARVEGFQGTDLEDAETILATAKHFAAYGAAEGGRDYNTVNMSDRRLWEVYLPPFKAAIDAGVGSFMTAFNEYNGVPATGNKYLFNTILRDRWDFEGFVVTDYTSIPEMIAHGAAKDEAAAAAMAMDANVDDVKKAEVIIQ</sequence>
<reference evidence="8 9" key="1">
    <citation type="submission" date="2016-11" db="EMBL/GenBank/DDBJ databases">
        <authorList>
            <person name="Jaros S."/>
            <person name="Januszkiewicz K."/>
            <person name="Wedrychowicz H."/>
        </authorList>
    </citation>
    <scope>NUCLEOTIDE SEQUENCE [LARGE SCALE GENOMIC DNA]</scope>
    <source>
        <strain evidence="8 9">DSM 21986</strain>
    </source>
</reference>
<evidence type="ECO:0000256" key="5">
    <source>
        <dbReference type="ARBA" id="ARBA00022801"/>
    </source>
</evidence>
<protein>
    <recommendedName>
        <fullName evidence="3">beta-glucosidase</fullName>
        <ecNumber evidence="3">3.2.1.21</ecNumber>
    </recommendedName>
</protein>
<dbReference type="Pfam" id="PF00933">
    <property type="entry name" value="Glyco_hydro_3"/>
    <property type="match status" value="1"/>
</dbReference>
<dbReference type="AlphaFoldDB" id="A0A1M5BKW9"/>
<proteinExistence type="inferred from homology"/>
<feature type="domain" description="Glycoside hydrolase family 3 N-terminal" evidence="7">
    <location>
        <begin position="52"/>
        <end position="325"/>
    </location>
</feature>